<reference evidence="1 2" key="1">
    <citation type="submission" date="2023-03" db="EMBL/GenBank/DDBJ databases">
        <title>High-quality genome of Scylla paramamosain provides insights in environmental adaptation.</title>
        <authorList>
            <person name="Zhang L."/>
        </authorList>
    </citation>
    <scope>NUCLEOTIDE SEQUENCE [LARGE SCALE GENOMIC DNA]</scope>
    <source>
        <strain evidence="1">LZ_2023a</strain>
        <tissue evidence="1">Muscle</tissue>
    </source>
</reference>
<dbReference type="Proteomes" id="UP001487740">
    <property type="component" value="Unassembled WGS sequence"/>
</dbReference>
<evidence type="ECO:0000313" key="2">
    <source>
        <dbReference type="Proteomes" id="UP001487740"/>
    </source>
</evidence>
<proteinExistence type="predicted"/>
<accession>A0AAW0TZP0</accession>
<dbReference type="AlphaFoldDB" id="A0AAW0TZP0"/>
<organism evidence="1 2">
    <name type="scientific">Scylla paramamosain</name>
    <name type="common">Mud crab</name>
    <dbReference type="NCBI Taxonomy" id="85552"/>
    <lineage>
        <taxon>Eukaryota</taxon>
        <taxon>Metazoa</taxon>
        <taxon>Ecdysozoa</taxon>
        <taxon>Arthropoda</taxon>
        <taxon>Crustacea</taxon>
        <taxon>Multicrustacea</taxon>
        <taxon>Malacostraca</taxon>
        <taxon>Eumalacostraca</taxon>
        <taxon>Eucarida</taxon>
        <taxon>Decapoda</taxon>
        <taxon>Pleocyemata</taxon>
        <taxon>Brachyura</taxon>
        <taxon>Eubrachyura</taxon>
        <taxon>Portunoidea</taxon>
        <taxon>Portunidae</taxon>
        <taxon>Portuninae</taxon>
        <taxon>Scylla</taxon>
    </lineage>
</organism>
<sequence>MYPNNTRFSQCIIIPRPLTPRRALRADQTVEASRTNLPPSACRPLIACPGSPTFTTTIFPTPFQTLPSLTPPQDAHARTSHLAFLSRTYVIDRLSDRVAEEQRKQHHYA</sequence>
<evidence type="ECO:0000313" key="1">
    <source>
        <dbReference type="EMBL" id="KAK8392986.1"/>
    </source>
</evidence>
<protein>
    <submittedName>
        <fullName evidence="1">Uncharacterized protein</fullName>
    </submittedName>
</protein>
<name>A0AAW0TZP0_SCYPA</name>
<gene>
    <name evidence="1" type="ORF">O3P69_013194</name>
</gene>
<keyword evidence="2" id="KW-1185">Reference proteome</keyword>
<comment type="caution">
    <text evidence="1">The sequence shown here is derived from an EMBL/GenBank/DDBJ whole genome shotgun (WGS) entry which is preliminary data.</text>
</comment>
<dbReference type="EMBL" id="JARAKH010000021">
    <property type="protein sequence ID" value="KAK8392986.1"/>
    <property type="molecule type" value="Genomic_DNA"/>
</dbReference>